<dbReference type="Proteomes" id="UP001146351">
    <property type="component" value="Unassembled WGS sequence"/>
</dbReference>
<dbReference type="InterPro" id="IPR036388">
    <property type="entry name" value="WH-like_DNA-bd_sf"/>
</dbReference>
<dbReference type="PANTHER" id="PTHR13149">
    <property type="entry name" value="VACUOLAR PROTEIN SORTING-ASSOCIATED PROTEIN VPS25"/>
    <property type="match status" value="1"/>
</dbReference>
<dbReference type="GO" id="GO:0042803">
    <property type="term" value="F:protein homodimerization activity"/>
    <property type="evidence" value="ECO:0007669"/>
    <property type="project" value="TreeGrafter"/>
</dbReference>
<dbReference type="InterPro" id="IPR008570">
    <property type="entry name" value="ESCRT-II_cplx_Vps25-sub"/>
</dbReference>
<evidence type="ECO:0000256" key="2">
    <source>
        <dbReference type="ARBA" id="ARBA00009674"/>
    </source>
</evidence>
<evidence type="ECO:0000256" key="1">
    <source>
        <dbReference type="ARBA" id="ARBA00004496"/>
    </source>
</evidence>
<evidence type="ECO:0000313" key="9">
    <source>
        <dbReference type="Proteomes" id="UP001146351"/>
    </source>
</evidence>
<dbReference type="InterPro" id="IPR036390">
    <property type="entry name" value="WH_DNA-bd_sf"/>
</dbReference>
<proteinExistence type="inferred from homology"/>
<evidence type="ECO:0000256" key="4">
    <source>
        <dbReference type="ARBA" id="ARBA00022448"/>
    </source>
</evidence>
<dbReference type="GO" id="GO:0005198">
    <property type="term" value="F:structural molecule activity"/>
    <property type="evidence" value="ECO:0007669"/>
    <property type="project" value="TreeGrafter"/>
</dbReference>
<dbReference type="GO" id="GO:0000814">
    <property type="term" value="C:ESCRT II complex"/>
    <property type="evidence" value="ECO:0007669"/>
    <property type="project" value="InterPro"/>
</dbReference>
<protein>
    <recommendedName>
        <fullName evidence="3">Vacuolar protein-sorting-associated protein 25</fullName>
    </recommendedName>
    <alternativeName>
        <fullName evidence="7">ESCRT-II complex subunit VPS25</fullName>
    </alternativeName>
</protein>
<dbReference type="InterPro" id="IPR014041">
    <property type="entry name" value="ESCRT-II_cplx_Vps25-sub_N"/>
</dbReference>
<evidence type="ECO:0000313" key="8">
    <source>
        <dbReference type="EMBL" id="KAJ5183641.1"/>
    </source>
</evidence>
<dbReference type="OrthoDB" id="245150at2759"/>
<accession>A0A9W9LZ91</accession>
<evidence type="ECO:0000256" key="7">
    <source>
        <dbReference type="ARBA" id="ARBA00030094"/>
    </source>
</evidence>
<dbReference type="SUPFAM" id="SSF46785">
    <property type="entry name" value="Winged helix' DNA-binding domain"/>
    <property type="match status" value="2"/>
</dbReference>
<dbReference type="Gene3D" id="1.10.10.10">
    <property type="entry name" value="Winged helix-like DNA-binding domain superfamily/Winged helix DNA-binding domain"/>
    <property type="match status" value="1"/>
</dbReference>
<reference evidence="8" key="1">
    <citation type="submission" date="2022-11" db="EMBL/GenBank/DDBJ databases">
        <authorList>
            <person name="Petersen C."/>
        </authorList>
    </citation>
    <scope>NUCLEOTIDE SEQUENCE</scope>
    <source>
        <strain evidence="8">IBT 21917</strain>
    </source>
</reference>
<dbReference type="FunFam" id="1.10.10.10:FF:000141">
    <property type="entry name" value="vacuolar protein-sorting-associated protein 25"/>
    <property type="match status" value="1"/>
</dbReference>
<dbReference type="PANTHER" id="PTHR13149:SF0">
    <property type="entry name" value="VACUOLAR PROTEIN-SORTING-ASSOCIATED PROTEIN 25"/>
    <property type="match status" value="1"/>
</dbReference>
<keyword evidence="9" id="KW-1185">Reference proteome</keyword>
<evidence type="ECO:0000256" key="3">
    <source>
        <dbReference type="ARBA" id="ARBA00017934"/>
    </source>
</evidence>
<dbReference type="GO" id="GO:0016236">
    <property type="term" value="P:macroautophagy"/>
    <property type="evidence" value="ECO:0007669"/>
    <property type="project" value="UniProtKB-ARBA"/>
</dbReference>
<keyword evidence="5" id="KW-0963">Cytoplasm</keyword>
<comment type="similarity">
    <text evidence="2">Belongs to the VPS25 family.</text>
</comment>
<comment type="subcellular location">
    <subcellularLocation>
        <location evidence="1">Cytoplasm</location>
    </subcellularLocation>
</comment>
<gene>
    <name evidence="8" type="ORF">N7492_001257</name>
</gene>
<reference evidence="8" key="2">
    <citation type="journal article" date="2023" name="IMA Fungus">
        <title>Comparative genomic study of the Penicillium genus elucidates a diverse pangenome and 15 lateral gene transfer events.</title>
        <authorList>
            <person name="Petersen C."/>
            <person name="Sorensen T."/>
            <person name="Nielsen M.R."/>
            <person name="Sondergaard T.E."/>
            <person name="Sorensen J.L."/>
            <person name="Fitzpatrick D.A."/>
            <person name="Frisvad J.C."/>
            <person name="Nielsen K.L."/>
        </authorList>
    </citation>
    <scope>NUCLEOTIDE SEQUENCE</scope>
    <source>
        <strain evidence="8">IBT 21917</strain>
    </source>
</reference>
<sequence length="194" mass="21931">MSDTPPAPFVFPPTYNFPPFFTPQPNTTTRHAQLEKWSSLIQSWCRHHRQFRLSVIEAVDTPLFHNATLRKRLDLREARAVLDWMAKSEEDGGGGQRAEWIEPAAGGSQAPKTLAWIWWRRPEEWADVVADWVEGTGQRGAVLTLYELVEGEAAASQDFHGMDADAMLKTLHVLVKRGKAQVFGNEGQEGVKFF</sequence>
<name>A0A9W9LZ91_9EURO</name>
<organism evidence="8 9">
    <name type="scientific">Penicillium capsulatum</name>
    <dbReference type="NCBI Taxonomy" id="69766"/>
    <lineage>
        <taxon>Eukaryota</taxon>
        <taxon>Fungi</taxon>
        <taxon>Dikarya</taxon>
        <taxon>Ascomycota</taxon>
        <taxon>Pezizomycotina</taxon>
        <taxon>Eurotiomycetes</taxon>
        <taxon>Eurotiomycetidae</taxon>
        <taxon>Eurotiales</taxon>
        <taxon>Aspergillaceae</taxon>
        <taxon>Penicillium</taxon>
    </lineage>
</organism>
<comment type="caution">
    <text evidence="8">The sequence shown here is derived from an EMBL/GenBank/DDBJ whole genome shotgun (WGS) entry which is preliminary data.</text>
</comment>
<keyword evidence="4" id="KW-0813">Transport</keyword>
<dbReference type="AlphaFoldDB" id="A0A9W9LZ91"/>
<dbReference type="Pfam" id="PF05871">
    <property type="entry name" value="ESCRT-II"/>
    <property type="match status" value="1"/>
</dbReference>
<dbReference type="EMBL" id="JAPQKO010000001">
    <property type="protein sequence ID" value="KAJ5183641.1"/>
    <property type="molecule type" value="Genomic_DNA"/>
</dbReference>
<dbReference type="GO" id="GO:0043328">
    <property type="term" value="P:protein transport to vacuole involved in ubiquitin-dependent protein catabolic process via the multivesicular body sorting pathway"/>
    <property type="evidence" value="ECO:0007669"/>
    <property type="project" value="TreeGrafter"/>
</dbReference>
<keyword evidence="6" id="KW-0653">Protein transport</keyword>
<evidence type="ECO:0000256" key="5">
    <source>
        <dbReference type="ARBA" id="ARBA00022490"/>
    </source>
</evidence>
<dbReference type="Gene3D" id="1.10.10.570">
    <property type="entry name" value="Winged helix' DNA-binding domain. Chain C. Domain 1"/>
    <property type="match status" value="1"/>
</dbReference>
<dbReference type="FunFam" id="1.10.10.570:FF:000003">
    <property type="entry name" value="Vacuolar protein-sorting-associated protein 25"/>
    <property type="match status" value="1"/>
</dbReference>
<evidence type="ECO:0000256" key="6">
    <source>
        <dbReference type="ARBA" id="ARBA00022927"/>
    </source>
</evidence>